<comment type="caution">
    <text evidence="1">The sequence shown here is derived from an EMBL/GenBank/DDBJ whole genome shotgun (WGS) entry which is preliminary data.</text>
</comment>
<dbReference type="EMBL" id="CAJVPU010031553">
    <property type="protein sequence ID" value="CAG8717242.1"/>
    <property type="molecule type" value="Genomic_DNA"/>
</dbReference>
<dbReference type="Proteomes" id="UP000789702">
    <property type="component" value="Unassembled WGS sequence"/>
</dbReference>
<keyword evidence="2" id="KW-1185">Reference proteome</keyword>
<proteinExistence type="predicted"/>
<gene>
    <name evidence="1" type="ORF">DHETER_LOCUS12614</name>
</gene>
<evidence type="ECO:0000313" key="1">
    <source>
        <dbReference type="EMBL" id="CAG8717242.1"/>
    </source>
</evidence>
<evidence type="ECO:0000313" key="2">
    <source>
        <dbReference type="Proteomes" id="UP000789702"/>
    </source>
</evidence>
<sequence>ALHNGQDGLVPASYIEYQTSDSNDYVQALYDYVAQTSEEISIREGDIILITNRDVGDGWWEGTLNGVTGQFPASYVGPLE</sequence>
<accession>A0ACA9PS55</accession>
<reference evidence="1" key="1">
    <citation type="submission" date="2021-06" db="EMBL/GenBank/DDBJ databases">
        <authorList>
            <person name="Kallberg Y."/>
            <person name="Tangrot J."/>
            <person name="Rosling A."/>
        </authorList>
    </citation>
    <scope>NUCLEOTIDE SEQUENCE</scope>
    <source>
        <strain evidence="1">IL203A</strain>
    </source>
</reference>
<protein>
    <submittedName>
        <fullName evidence="1">15714_t:CDS:1</fullName>
    </submittedName>
</protein>
<organism evidence="1 2">
    <name type="scientific">Dentiscutata heterogama</name>
    <dbReference type="NCBI Taxonomy" id="1316150"/>
    <lineage>
        <taxon>Eukaryota</taxon>
        <taxon>Fungi</taxon>
        <taxon>Fungi incertae sedis</taxon>
        <taxon>Mucoromycota</taxon>
        <taxon>Glomeromycotina</taxon>
        <taxon>Glomeromycetes</taxon>
        <taxon>Diversisporales</taxon>
        <taxon>Gigasporaceae</taxon>
        <taxon>Dentiscutata</taxon>
    </lineage>
</organism>
<feature type="non-terminal residue" evidence="1">
    <location>
        <position position="1"/>
    </location>
</feature>
<name>A0ACA9PS55_9GLOM</name>